<evidence type="ECO:0000256" key="4">
    <source>
        <dbReference type="PROSITE-ProRule" id="PRU00134"/>
    </source>
</evidence>
<gene>
    <name evidence="8" type="ORF">L202_04564</name>
</gene>
<keyword evidence="3" id="KW-0862">Zinc</keyword>
<dbReference type="RefSeq" id="XP_018992612.1">
    <property type="nucleotide sequence ID" value="XM_019138669.1"/>
</dbReference>
<dbReference type="PANTHER" id="PTHR12197">
    <property type="entry name" value="HISTONE-LYSINE N-METHYLTRANSFERASE SMYD"/>
    <property type="match status" value="1"/>
</dbReference>
<dbReference type="InterPro" id="IPR001214">
    <property type="entry name" value="SET_dom"/>
</dbReference>
<dbReference type="Pfam" id="PF01753">
    <property type="entry name" value="zf-MYND"/>
    <property type="match status" value="1"/>
</dbReference>
<dbReference type="EMBL" id="AWGJ01000007">
    <property type="protein sequence ID" value="ODN77376.1"/>
    <property type="molecule type" value="Genomic_DNA"/>
</dbReference>
<dbReference type="InterPro" id="IPR050869">
    <property type="entry name" value="H3K4_H4K5_MeTrfase"/>
</dbReference>
<reference evidence="8 9" key="1">
    <citation type="submission" date="2016-06" db="EMBL/GenBank/DDBJ databases">
        <title>Evolution of pathogenesis and genome organization in the Tremellales.</title>
        <authorList>
            <person name="Cuomo C."/>
            <person name="Litvintseva A."/>
            <person name="Heitman J."/>
            <person name="Chen Y."/>
            <person name="Sun S."/>
            <person name="Springer D."/>
            <person name="Dromer F."/>
            <person name="Young S."/>
            <person name="Zeng Q."/>
            <person name="Chapman S."/>
            <person name="Gujja S."/>
            <person name="Saif S."/>
            <person name="Birren B."/>
        </authorList>
    </citation>
    <scope>NUCLEOTIDE SEQUENCE [LARGE SCALE GENOMIC DNA]</scope>
    <source>
        <strain evidence="8 9">CBS 6039</strain>
    </source>
</reference>
<evidence type="ECO:0000259" key="6">
    <source>
        <dbReference type="PROSITE" id="PS50280"/>
    </source>
</evidence>
<dbReference type="STRING" id="1295533.A0A1E3HNU0"/>
<evidence type="ECO:0000259" key="7">
    <source>
        <dbReference type="PROSITE" id="PS50865"/>
    </source>
</evidence>
<dbReference type="SUPFAM" id="SSF82199">
    <property type="entry name" value="SET domain"/>
    <property type="match status" value="1"/>
</dbReference>
<keyword evidence="9" id="KW-1185">Reference proteome</keyword>
<feature type="domain" description="SET" evidence="6">
    <location>
        <begin position="92"/>
        <end position="384"/>
    </location>
</feature>
<dbReference type="Gene3D" id="2.170.270.10">
    <property type="entry name" value="SET domain"/>
    <property type="match status" value="1"/>
</dbReference>
<dbReference type="InterPro" id="IPR046341">
    <property type="entry name" value="SET_dom_sf"/>
</dbReference>
<dbReference type="InterPro" id="IPR002893">
    <property type="entry name" value="Znf_MYND"/>
</dbReference>
<dbReference type="OrthoDB" id="265717at2759"/>
<dbReference type="GeneID" id="30155873"/>
<comment type="caution">
    <text evidence="8">The sequence shown here is derived from an EMBL/GenBank/DDBJ whole genome shotgun (WGS) entry which is preliminary data.</text>
</comment>
<evidence type="ECO:0000313" key="8">
    <source>
        <dbReference type="EMBL" id="ODN77376.1"/>
    </source>
</evidence>
<dbReference type="Pfam" id="PF00856">
    <property type="entry name" value="SET"/>
    <property type="match status" value="1"/>
</dbReference>
<feature type="compositionally biased region" description="Low complexity" evidence="5">
    <location>
        <begin position="58"/>
        <end position="68"/>
    </location>
</feature>
<proteinExistence type="predicted"/>
<dbReference type="PROSITE" id="PS50280">
    <property type="entry name" value="SET"/>
    <property type="match status" value="1"/>
</dbReference>
<evidence type="ECO:0000313" key="9">
    <source>
        <dbReference type="Proteomes" id="UP000094065"/>
    </source>
</evidence>
<organism evidence="8 9">
    <name type="scientific">Cryptococcus amylolentus CBS 6039</name>
    <dbReference type="NCBI Taxonomy" id="1295533"/>
    <lineage>
        <taxon>Eukaryota</taxon>
        <taxon>Fungi</taxon>
        <taxon>Dikarya</taxon>
        <taxon>Basidiomycota</taxon>
        <taxon>Agaricomycotina</taxon>
        <taxon>Tremellomycetes</taxon>
        <taxon>Tremellales</taxon>
        <taxon>Cryptococcaceae</taxon>
        <taxon>Cryptococcus</taxon>
    </lineage>
</organism>
<sequence>MAGFQDLKNARQSRHKTSYGISSSTPKAPISPPSQHSEETPQDPIDASASTPPHLKPTSESTSSSTKTEIPKMAEGKKSEISSLYADELKNASLEVWDIPGRGRGLVAGKKFKPGSRFLKTPTATSVLSTPHLTTTCHGCFLTPSEKVIILASSGKGIDSTGAKVKLNRCSGCKTLHYCSRECQLTDWPSHKSECKALSRLRTMYHLTYPSRQSDQSDVRWAGADAIRALGRICWTRRSKLVERDGGDWWTRLEGMESHVKQMQPEGAMKLGNQTQHLAHYLSASDPLQPDSDPSLLEPADMQTYGFKSVAEVMHLCSAMKVNAFTLTSPSLTPIGISISPLLALANHSCAPNAVAVFPRGGREIDLVAISDIAPGFEVVTSYIDVSTPYHQRQPELLDRYRFACHCSLCQLSERREGEGGGDEEWVDPRWCVWHPGCGKKGIGRIPPITSTGKVGTKCNSCGGKFDVDNDALKALIQQGHELLEKEENGTLDPSPALQTLSTLLPQLLALSPPSSHPLLALLHLSALLLSPPNSPETLGLATQHLALASSASFLSLPPNHPSTAVTLAKWGKLLSLDQVRLPSEGSEGAEMLVKRLEMATAVLRKALTAAELGFGAEGGVVGLEMDGLVKGCEGELGVYRAKKRGLV</sequence>
<dbReference type="AlphaFoldDB" id="A0A1E3HNU0"/>
<accession>A0A1E3HNU0</accession>
<feature type="domain" description="MYND-type" evidence="7">
    <location>
        <begin position="137"/>
        <end position="195"/>
    </location>
</feature>
<dbReference type="PANTHER" id="PTHR12197:SF251">
    <property type="entry name" value="EG:BACR7C10.4 PROTEIN"/>
    <property type="match status" value="1"/>
</dbReference>
<dbReference type="Proteomes" id="UP000094065">
    <property type="component" value="Unassembled WGS sequence"/>
</dbReference>
<dbReference type="GO" id="GO:0005634">
    <property type="term" value="C:nucleus"/>
    <property type="evidence" value="ECO:0007669"/>
    <property type="project" value="TreeGrafter"/>
</dbReference>
<evidence type="ECO:0000256" key="5">
    <source>
        <dbReference type="SAM" id="MobiDB-lite"/>
    </source>
</evidence>
<protein>
    <recommendedName>
        <fullName evidence="10">MYND-type domain-containing protein</fullName>
    </recommendedName>
</protein>
<evidence type="ECO:0000256" key="3">
    <source>
        <dbReference type="ARBA" id="ARBA00022833"/>
    </source>
</evidence>
<name>A0A1E3HNU0_9TREE</name>
<keyword evidence="2 4" id="KW-0863">Zinc-finger</keyword>
<evidence type="ECO:0008006" key="10">
    <source>
        <dbReference type="Google" id="ProtNLM"/>
    </source>
</evidence>
<feature type="region of interest" description="Disordered" evidence="5">
    <location>
        <begin position="1"/>
        <end position="75"/>
    </location>
</feature>
<evidence type="ECO:0000256" key="1">
    <source>
        <dbReference type="ARBA" id="ARBA00022723"/>
    </source>
</evidence>
<keyword evidence="1" id="KW-0479">Metal-binding</keyword>
<dbReference type="GO" id="GO:0008270">
    <property type="term" value="F:zinc ion binding"/>
    <property type="evidence" value="ECO:0007669"/>
    <property type="project" value="UniProtKB-KW"/>
</dbReference>
<dbReference type="Gene3D" id="6.10.140.2220">
    <property type="match status" value="1"/>
</dbReference>
<evidence type="ECO:0000256" key="2">
    <source>
        <dbReference type="ARBA" id="ARBA00022771"/>
    </source>
</evidence>
<dbReference type="PROSITE" id="PS50865">
    <property type="entry name" value="ZF_MYND_2"/>
    <property type="match status" value="1"/>
</dbReference>
<dbReference type="Gene3D" id="1.10.220.160">
    <property type="match status" value="1"/>
</dbReference>